<evidence type="ECO:0000313" key="2">
    <source>
        <dbReference type="EMBL" id="ELU36427.1"/>
    </source>
</evidence>
<dbReference type="Proteomes" id="UP000011668">
    <property type="component" value="Unassembled WGS sequence"/>
</dbReference>
<keyword evidence="3" id="KW-1185">Reference proteome</keyword>
<sequence>MHALACLLVVIPFLTGAISAIPISPASSSLLSSVSFSFHSAHATFTRTNLKQQRWAVQKEGLPPHPVLILGNKLSLYTHQDALTTTGLSVKIDEAIEEIGKKGDASRWAFKDELHWENNRCNEERVLVGYPIGKLFDMRFSKRDTLVVFRIADYDSHAKQARVELCGVASPYYISDNATPQMQKCAILNIVQEF</sequence>
<dbReference type="HOGENOM" id="CLU_1403289_0_0_1"/>
<keyword evidence="1" id="KW-0732">Signal</keyword>
<protein>
    <submittedName>
        <fullName evidence="2">Uncharacterized protein</fullName>
    </submittedName>
</protein>
<evidence type="ECO:0000313" key="3">
    <source>
        <dbReference type="Proteomes" id="UP000011668"/>
    </source>
</evidence>
<evidence type="ECO:0000256" key="1">
    <source>
        <dbReference type="SAM" id="SignalP"/>
    </source>
</evidence>
<feature type="signal peptide" evidence="1">
    <location>
        <begin position="1"/>
        <end position="20"/>
    </location>
</feature>
<organism evidence="2 3">
    <name type="scientific">Thanatephorus cucumeris (strain AG1-IA)</name>
    <name type="common">Rice sheath blight fungus</name>
    <name type="synonym">Rhizoctonia solani</name>
    <dbReference type="NCBI Taxonomy" id="983506"/>
    <lineage>
        <taxon>Eukaryota</taxon>
        <taxon>Fungi</taxon>
        <taxon>Dikarya</taxon>
        <taxon>Basidiomycota</taxon>
        <taxon>Agaricomycotina</taxon>
        <taxon>Agaricomycetes</taxon>
        <taxon>Cantharellales</taxon>
        <taxon>Ceratobasidiaceae</taxon>
        <taxon>Rhizoctonia</taxon>
        <taxon>Rhizoctonia solani AG-1</taxon>
    </lineage>
</organism>
<gene>
    <name evidence="2" type="ORF">AG1IA_09544</name>
</gene>
<dbReference type="AlphaFoldDB" id="L8WI78"/>
<accession>L8WI78</accession>
<comment type="caution">
    <text evidence="2">The sequence shown here is derived from an EMBL/GenBank/DDBJ whole genome shotgun (WGS) entry which is preliminary data.</text>
</comment>
<dbReference type="EMBL" id="AFRT01003441">
    <property type="protein sequence ID" value="ELU36427.1"/>
    <property type="molecule type" value="Genomic_DNA"/>
</dbReference>
<feature type="chain" id="PRO_5003997303" evidence="1">
    <location>
        <begin position="21"/>
        <end position="194"/>
    </location>
</feature>
<reference evidence="2 3" key="1">
    <citation type="journal article" date="2013" name="Nat. Commun.">
        <title>The evolution and pathogenic mechanisms of the rice sheath blight pathogen.</title>
        <authorList>
            <person name="Zheng A."/>
            <person name="Lin R."/>
            <person name="Xu L."/>
            <person name="Qin P."/>
            <person name="Tang C."/>
            <person name="Ai P."/>
            <person name="Zhang D."/>
            <person name="Liu Y."/>
            <person name="Sun Z."/>
            <person name="Feng H."/>
            <person name="Wang Y."/>
            <person name="Chen Y."/>
            <person name="Liang X."/>
            <person name="Fu R."/>
            <person name="Li Q."/>
            <person name="Zhang J."/>
            <person name="Yu X."/>
            <person name="Xie Z."/>
            <person name="Ding L."/>
            <person name="Guan P."/>
            <person name="Tang J."/>
            <person name="Liang Y."/>
            <person name="Wang S."/>
            <person name="Deng Q."/>
            <person name="Li S."/>
            <person name="Zhu J."/>
            <person name="Wang L."/>
            <person name="Liu H."/>
            <person name="Li P."/>
        </authorList>
    </citation>
    <scope>NUCLEOTIDE SEQUENCE [LARGE SCALE GENOMIC DNA]</scope>
    <source>
        <strain evidence="3">AG-1 IA</strain>
    </source>
</reference>
<proteinExistence type="predicted"/>
<name>L8WI78_THACA</name>